<dbReference type="UniPathway" id="UPA00214"/>
<evidence type="ECO:0000256" key="3">
    <source>
        <dbReference type="ARBA" id="ARBA00022670"/>
    </source>
</evidence>
<evidence type="ECO:0000256" key="11">
    <source>
        <dbReference type="ARBA" id="ARBA00022908"/>
    </source>
</evidence>
<keyword evidence="21" id="KW-1185">Reference proteome</keyword>
<dbReference type="Gene3D" id="3.30.420.10">
    <property type="entry name" value="Ribonuclease H-like superfamily/Ribonuclease H"/>
    <property type="match status" value="1"/>
</dbReference>
<dbReference type="PANTHER" id="PTHR37984">
    <property type="entry name" value="PROTEIN CBG26694"/>
    <property type="match status" value="1"/>
</dbReference>
<evidence type="ECO:0000259" key="19">
    <source>
        <dbReference type="PROSITE" id="PS50994"/>
    </source>
</evidence>
<dbReference type="InterPro" id="IPR005849">
    <property type="entry name" value="GalP_Utransf_N"/>
</dbReference>
<dbReference type="Pfam" id="PF01087">
    <property type="entry name" value="GalP_UDP_transf"/>
    <property type="match status" value="1"/>
</dbReference>
<dbReference type="InterPro" id="IPR041577">
    <property type="entry name" value="RT_RNaseH_2"/>
</dbReference>
<gene>
    <name evidence="20" type="ORF">RF55_2931</name>
</gene>
<evidence type="ECO:0000313" key="21">
    <source>
        <dbReference type="Proteomes" id="UP000036403"/>
    </source>
</evidence>
<dbReference type="InterPro" id="IPR019779">
    <property type="entry name" value="GalP_UDPtransf1_His-AS"/>
</dbReference>
<dbReference type="EC" id="2.7.7.12" evidence="16"/>
<dbReference type="InterPro" id="IPR001995">
    <property type="entry name" value="Peptidase_A2_cat"/>
</dbReference>
<evidence type="ECO:0000256" key="4">
    <source>
        <dbReference type="ARBA" id="ARBA00022679"/>
    </source>
</evidence>
<dbReference type="STRING" id="67767.A0A0J7NWH7"/>
<dbReference type="Gene3D" id="3.10.10.10">
    <property type="entry name" value="HIV Type 1 Reverse Transcriptase, subunit A, domain 1"/>
    <property type="match status" value="1"/>
</dbReference>
<proteinExistence type="inferred from homology"/>
<dbReference type="NCBIfam" id="TIGR00209">
    <property type="entry name" value="galT_1"/>
    <property type="match status" value="1"/>
</dbReference>
<dbReference type="GO" id="GO:0042575">
    <property type="term" value="C:DNA polymerase complex"/>
    <property type="evidence" value="ECO:0007669"/>
    <property type="project" value="UniProtKB-ARBA"/>
</dbReference>
<accession>A0A0J7NWH7</accession>
<dbReference type="Gene3D" id="2.40.70.10">
    <property type="entry name" value="Acid Proteases"/>
    <property type="match status" value="1"/>
</dbReference>
<dbReference type="InterPro" id="IPR043502">
    <property type="entry name" value="DNA/RNA_pol_sf"/>
</dbReference>
<evidence type="ECO:0000256" key="1">
    <source>
        <dbReference type="ARBA" id="ARBA00001107"/>
    </source>
</evidence>
<evidence type="ECO:0000256" key="15">
    <source>
        <dbReference type="ARBA" id="ARBA00023277"/>
    </source>
</evidence>
<dbReference type="InterPro" id="IPR021109">
    <property type="entry name" value="Peptidase_aspartic_dom_sf"/>
</dbReference>
<dbReference type="PROSITE" id="PS50994">
    <property type="entry name" value="INTEGRASE"/>
    <property type="match status" value="1"/>
</dbReference>
<evidence type="ECO:0000259" key="17">
    <source>
        <dbReference type="PROSITE" id="PS50175"/>
    </source>
</evidence>
<evidence type="ECO:0000256" key="6">
    <source>
        <dbReference type="ARBA" id="ARBA00022722"/>
    </source>
</evidence>
<evidence type="ECO:0000256" key="12">
    <source>
        <dbReference type="ARBA" id="ARBA00022918"/>
    </source>
</evidence>
<keyword evidence="13 16" id="KW-0299">Galactose metabolism</keyword>
<evidence type="ECO:0000256" key="14">
    <source>
        <dbReference type="ARBA" id="ARBA00023268"/>
    </source>
</evidence>
<dbReference type="Gene3D" id="3.30.70.270">
    <property type="match status" value="2"/>
</dbReference>
<dbReference type="InterPro" id="IPR036265">
    <property type="entry name" value="HIT-like_sf"/>
</dbReference>
<dbReference type="PANTHER" id="PTHR37984:SF5">
    <property type="entry name" value="PROTEIN NYNRIN-LIKE"/>
    <property type="match status" value="1"/>
</dbReference>
<dbReference type="Gene3D" id="3.30.428.10">
    <property type="entry name" value="HIT-like"/>
    <property type="match status" value="1"/>
</dbReference>
<keyword evidence="15 16" id="KW-0119">Carbohydrate metabolism</keyword>
<evidence type="ECO:0000256" key="8">
    <source>
        <dbReference type="ARBA" id="ARBA00022801"/>
    </source>
</evidence>
<feature type="domain" description="Reverse transcriptase" evidence="18">
    <location>
        <begin position="584"/>
        <end position="762"/>
    </location>
</feature>
<keyword evidence="4 16" id="KW-0808">Transferase</keyword>
<dbReference type="CDD" id="cd06094">
    <property type="entry name" value="RP_Saci_like"/>
    <property type="match status" value="1"/>
</dbReference>
<dbReference type="FunFam" id="3.30.428.10:FF:000002">
    <property type="entry name" value="Galactose-1-phosphate uridylyltransferase"/>
    <property type="match status" value="1"/>
</dbReference>
<dbReference type="InterPro" id="IPR055469">
    <property type="entry name" value="DUF7041"/>
</dbReference>
<evidence type="ECO:0000256" key="7">
    <source>
        <dbReference type="ARBA" id="ARBA00022759"/>
    </source>
</evidence>
<dbReference type="InterPro" id="IPR043128">
    <property type="entry name" value="Rev_trsase/Diguanyl_cyclase"/>
</dbReference>
<keyword evidence="7" id="KW-0255">Endonuclease</keyword>
<feature type="domain" description="Integrase catalytic" evidence="19">
    <location>
        <begin position="1106"/>
        <end position="1276"/>
    </location>
</feature>
<dbReference type="GO" id="GO:0004190">
    <property type="term" value="F:aspartic-type endopeptidase activity"/>
    <property type="evidence" value="ECO:0007669"/>
    <property type="project" value="InterPro"/>
</dbReference>
<evidence type="ECO:0000256" key="13">
    <source>
        <dbReference type="ARBA" id="ARBA00023144"/>
    </source>
</evidence>
<dbReference type="GO" id="GO:0008270">
    <property type="term" value="F:zinc ion binding"/>
    <property type="evidence" value="ECO:0007669"/>
    <property type="project" value="InterPro"/>
</dbReference>
<keyword evidence="10" id="KW-0694">RNA-binding</keyword>
<dbReference type="FunFam" id="2.40.70.10:FF:000130">
    <property type="entry name" value="Retrovirus-related Pol polyprotein from transposon opus-like Protein"/>
    <property type="match status" value="1"/>
</dbReference>
<dbReference type="FunFam" id="3.30.70.270:FF:000020">
    <property type="entry name" value="Transposon Tf2-6 polyprotein-like Protein"/>
    <property type="match status" value="1"/>
</dbReference>
<keyword evidence="9" id="KW-0460">Magnesium</keyword>
<dbReference type="GO" id="GO:0003964">
    <property type="term" value="F:RNA-directed DNA polymerase activity"/>
    <property type="evidence" value="ECO:0007669"/>
    <property type="project" value="UniProtKB-KW"/>
</dbReference>
<evidence type="ECO:0000256" key="9">
    <source>
        <dbReference type="ARBA" id="ARBA00022842"/>
    </source>
</evidence>
<dbReference type="InterPro" id="IPR041588">
    <property type="entry name" value="Integrase_H2C2"/>
</dbReference>
<dbReference type="PaxDb" id="67767-A0A0J7NWH7"/>
<dbReference type="EMBL" id="LBMM01001181">
    <property type="protein sequence ID" value="KMQ96765.1"/>
    <property type="molecule type" value="Genomic_DNA"/>
</dbReference>
<dbReference type="Proteomes" id="UP000036403">
    <property type="component" value="Unassembled WGS sequence"/>
</dbReference>
<sequence>MEFKKLQETWLKVTDQIYVRGFDVVRHDRLGRSGGGVLILGRILIGGDFNLQEDFRIPLLEAMSDLDLVLLNDEEPTHFDLNHCRESSLDLTITSSDLAFISKWERNFKMPLDQPPIQTPSTASVPAFNEGDLQQRQANASQSLRYIGDNQHSQGQSHEIHSNEFRLIKLPNFWHKQPKLWFAQLESEFTVYRIRSDDIKYSSVIRHLDEQALVAISEIIKNPPEKDKYLHIKNLLINRFTDSEEKRLRQLLAGIELNDKKPSELLREIKQLAGGTISDNILHSIWLQRLPYQVQATLAVVEECPLIKLAELADKIMDRDNCLQVATIASPLKKDASKVPDLAELEKRIAALEVRRPRIWCKSAQMYYSLRYVKIYYREGKLVAPLDFEAENNGLPHNRLIVSDKSSGIHFLVDTGADVSLIPKRFVSKSQVSSLKLFAANGTRIDTYGAKTLVLNLGLRRTFKWKFCVADIQRPILGADFLSHYAILVDIKNKRLLDSVTGLAFKGKLSKVDHLTVCTTSPDAPFHKILAEFPELTRFAPISTMKIHQVEHHIVTKGPPTSTAPRRLSPEKLKCAKEEFLFMVEQGICRPSSSTWAAPLHMVPKSEPNSWRLCGDYRALNAVTVPDRYPLPHIQDFTISLHGKNIFSKIDLVKAYYQVPVAKEDIPKTAVTTPFGLFEFLVMPFGLRNAAQTFQRLMNIILSGLDYCFCYLDDILIASVDEEEHAQHLRTIFSRLNQFGMTINLSKCQFGKEEIPFLGYLVSKQGIKPTSEKVKAIIDYRKPKTIHELRRFIGIINFYRRCLKNAASHQAKLTDYLKDSRKRDKRIITWTADAEEAFNKCKEELLKVATLSHPAPTVPLILTCDASDFAVGASLEQIVDDINKPIAFFSKKLDNTQKNYSTYDRELLGIYLAIKHFRYLLEGRQIIIRTDHKPLIYAFQQKLDKASPRQFRHLDFIAQFSTNIEHISGKDNVVADSLSRIESVSMPVIVSLEELAEFQKKDDELKILLTNSSLKLQKLILTGSTTSIFCDCSTTNIRPYVPHQLRRKIFDVVHGMAHPSARSSCKMIQQKFIWPSMRKDIKEWTRTCLSCQRAKIQKHTKNSPQKIAVPDHRFQHVHLDLIGPLPPCKNFRYCLTMIDRFSRWPEAIPLTEISAETVSTAFYSHWVARYGAPHTITTDQGPQFEAALFKALTNLIGCERIRTSAYHPASNGILERWHRTLKSAIMCHSNKNWMEILPTVLLGLRTCFKEDLNASPAEMLYGSTLRIPGEFFFEEDLPPDPEIFIEKHRIHMREIRSKPTAHHCRRTPFYHKNLYDCTHVWIRDDSVRKSLQPPYSGPFRIVERINDNLFTVDVSGKNVNITTERLKPAFLPQVSDDVVEIPSLANSTRSTSTNSTCSKHQHIRYNPLRGEWVLVSPHRMKRPWGGQIEPSTDEDLPDYDPKNPLCPGNVRASGKITPMYQNTFSFVNDFPALLESVPDPPKLEDELFQMGSAKGTCKVMCFHPKSNVTIALMKIHEIKEVVKRWIIEMLELGEKWTWVQVFENRGALMGCSNAHPHCQIWASSFLPNETRIKDRYLSDYYERNKKPLLIDYMQKEVLKKVC</sequence>
<dbReference type="Pfam" id="PF23055">
    <property type="entry name" value="DUF7041"/>
    <property type="match status" value="1"/>
</dbReference>
<dbReference type="GO" id="GO:0008108">
    <property type="term" value="F:UDP-glucose:hexose-1-phosphate uridylyltransferase activity"/>
    <property type="evidence" value="ECO:0007669"/>
    <property type="project" value="UniProtKB-EC"/>
</dbReference>
<keyword evidence="8" id="KW-0378">Hydrolase</keyword>
<dbReference type="SUPFAM" id="SSF56672">
    <property type="entry name" value="DNA/RNA polymerases"/>
    <property type="match status" value="1"/>
</dbReference>
<comment type="catalytic activity">
    <reaction evidence="1 16">
        <text>alpha-D-galactose 1-phosphate + UDP-alpha-D-glucose = alpha-D-glucose 1-phosphate + UDP-alpha-D-galactose</text>
        <dbReference type="Rhea" id="RHEA:13989"/>
        <dbReference type="ChEBI" id="CHEBI:58336"/>
        <dbReference type="ChEBI" id="CHEBI:58601"/>
        <dbReference type="ChEBI" id="CHEBI:58885"/>
        <dbReference type="ChEBI" id="CHEBI:66914"/>
        <dbReference type="EC" id="2.7.7.12"/>
    </reaction>
</comment>
<dbReference type="Pfam" id="PF17921">
    <property type="entry name" value="Integrase_H2C2"/>
    <property type="match status" value="1"/>
</dbReference>
<feature type="domain" description="Peptidase A2" evidence="17">
    <location>
        <begin position="409"/>
        <end position="481"/>
    </location>
</feature>
<evidence type="ECO:0000256" key="16">
    <source>
        <dbReference type="RuleBase" id="RU000506"/>
    </source>
</evidence>
<dbReference type="CDD" id="cd01647">
    <property type="entry name" value="RT_LTR"/>
    <property type="match status" value="1"/>
</dbReference>
<evidence type="ECO:0000256" key="10">
    <source>
        <dbReference type="ARBA" id="ARBA00022884"/>
    </source>
</evidence>
<dbReference type="PROSITE" id="PS00117">
    <property type="entry name" value="GAL_P_UDP_TRANSF_I"/>
    <property type="match status" value="1"/>
</dbReference>
<dbReference type="FunFam" id="3.10.20.370:FF:000001">
    <property type="entry name" value="Retrovirus-related Pol polyprotein from transposon 17.6-like protein"/>
    <property type="match status" value="1"/>
</dbReference>
<dbReference type="InterPro" id="IPR012337">
    <property type="entry name" value="RNaseH-like_sf"/>
</dbReference>
<dbReference type="InterPro" id="IPR001937">
    <property type="entry name" value="GalP_UDPtransf1"/>
</dbReference>
<dbReference type="InterPro" id="IPR001584">
    <property type="entry name" value="Integrase_cat-core"/>
</dbReference>
<dbReference type="GO" id="GO:0004519">
    <property type="term" value="F:endonuclease activity"/>
    <property type="evidence" value="ECO:0007669"/>
    <property type="project" value="UniProtKB-KW"/>
</dbReference>
<keyword evidence="12" id="KW-0695">RNA-directed DNA polymerase</keyword>
<dbReference type="Gene3D" id="1.10.340.70">
    <property type="match status" value="1"/>
</dbReference>
<dbReference type="Pfam" id="PF17919">
    <property type="entry name" value="RT_RNaseH_2"/>
    <property type="match status" value="1"/>
</dbReference>
<dbReference type="GO" id="GO:0006796">
    <property type="term" value="P:phosphate-containing compound metabolic process"/>
    <property type="evidence" value="ECO:0007669"/>
    <property type="project" value="UniProtKB-ARBA"/>
</dbReference>
<dbReference type="PROSITE" id="PS00141">
    <property type="entry name" value="ASP_PROTEASE"/>
    <property type="match status" value="1"/>
</dbReference>
<dbReference type="FunFam" id="3.30.420.10:FF:000032">
    <property type="entry name" value="Retrovirus-related Pol polyprotein from transposon 297-like Protein"/>
    <property type="match status" value="1"/>
</dbReference>
<keyword evidence="16" id="KW-0479">Metal-binding</keyword>
<dbReference type="InterPro" id="IPR036691">
    <property type="entry name" value="Endo/exonu/phosph_ase_sf"/>
</dbReference>
<dbReference type="SUPFAM" id="SSF53098">
    <property type="entry name" value="Ribonuclease H-like"/>
    <property type="match status" value="1"/>
</dbReference>
<dbReference type="InterPro" id="IPR034132">
    <property type="entry name" value="RP_Saci-like"/>
</dbReference>
<keyword evidence="14" id="KW-0511">Multifunctional enzyme</keyword>
<comment type="similarity">
    <text evidence="16">Belongs to the galactose-1-phosphate uridylyltransferase type 1 family.</text>
</comment>
<dbReference type="InterPro" id="IPR036397">
    <property type="entry name" value="RNaseH_sf"/>
</dbReference>
<dbReference type="Pfam" id="PF00665">
    <property type="entry name" value="rve"/>
    <property type="match status" value="1"/>
</dbReference>
<dbReference type="InterPro" id="IPR050951">
    <property type="entry name" value="Retrovirus_Pol_polyprotein"/>
</dbReference>
<keyword evidence="11" id="KW-0229">DNA integration</keyword>
<comment type="pathway">
    <text evidence="2 16">Carbohydrate metabolism; galactose metabolism.</text>
</comment>
<dbReference type="GO" id="GO:0019637">
    <property type="term" value="P:organophosphate metabolic process"/>
    <property type="evidence" value="ECO:0007669"/>
    <property type="project" value="UniProtKB-ARBA"/>
</dbReference>
<dbReference type="Gene3D" id="3.10.20.370">
    <property type="match status" value="1"/>
</dbReference>
<reference evidence="20 21" key="1">
    <citation type="submission" date="2015-04" db="EMBL/GenBank/DDBJ databases">
        <title>Lasius niger genome sequencing.</title>
        <authorList>
            <person name="Konorov E.A."/>
            <person name="Nikitin M.A."/>
            <person name="Kirill M.V."/>
            <person name="Chang P."/>
        </authorList>
    </citation>
    <scope>NUCLEOTIDE SEQUENCE [LARGE SCALE GENOMIC DNA]</scope>
    <source>
        <tissue evidence="20">Whole</tissue>
    </source>
</reference>
<comment type="caution">
    <text evidence="20">The sequence shown here is derived from an EMBL/GenBank/DDBJ whole genome shotgun (WGS) entry which is preliminary data.</text>
</comment>
<protein>
    <recommendedName>
        <fullName evidence="16">Galactose-1-phosphate uridylyltransferase</fullName>
        <ecNumber evidence="16">2.7.7.12</ecNumber>
    </recommendedName>
</protein>
<dbReference type="GO" id="GO:1901135">
    <property type="term" value="P:carbohydrate derivative metabolic process"/>
    <property type="evidence" value="ECO:0007669"/>
    <property type="project" value="UniProtKB-ARBA"/>
</dbReference>
<evidence type="ECO:0000256" key="5">
    <source>
        <dbReference type="ARBA" id="ARBA00022695"/>
    </source>
</evidence>
<dbReference type="FunFam" id="3.10.10.10:FF:000007">
    <property type="entry name" value="Retrovirus-related Pol polyprotein from transposon 17.6-like Protein"/>
    <property type="match status" value="1"/>
</dbReference>
<dbReference type="SUPFAM" id="SSF54197">
    <property type="entry name" value="HIT-like"/>
    <property type="match status" value="1"/>
</dbReference>
<dbReference type="SUPFAM" id="SSF50630">
    <property type="entry name" value="Acid proteases"/>
    <property type="match status" value="1"/>
</dbReference>
<dbReference type="GO" id="GO:0006012">
    <property type="term" value="P:galactose metabolic process"/>
    <property type="evidence" value="ECO:0007669"/>
    <property type="project" value="UniProtKB-UniPathway"/>
</dbReference>
<dbReference type="InterPro" id="IPR001969">
    <property type="entry name" value="Aspartic_peptidase_AS"/>
</dbReference>
<keyword evidence="6" id="KW-0540">Nuclease</keyword>
<dbReference type="OrthoDB" id="7693345at2759"/>
<organism evidence="20 21">
    <name type="scientific">Lasius niger</name>
    <name type="common">Black garden ant</name>
    <dbReference type="NCBI Taxonomy" id="67767"/>
    <lineage>
        <taxon>Eukaryota</taxon>
        <taxon>Metazoa</taxon>
        <taxon>Ecdysozoa</taxon>
        <taxon>Arthropoda</taxon>
        <taxon>Hexapoda</taxon>
        <taxon>Insecta</taxon>
        <taxon>Pterygota</taxon>
        <taxon>Neoptera</taxon>
        <taxon>Endopterygota</taxon>
        <taxon>Hymenoptera</taxon>
        <taxon>Apocrita</taxon>
        <taxon>Aculeata</taxon>
        <taxon>Formicoidea</taxon>
        <taxon>Formicidae</taxon>
        <taxon>Formicinae</taxon>
        <taxon>Lasius</taxon>
        <taxon>Lasius</taxon>
    </lineage>
</organism>
<dbReference type="GO" id="GO:0003723">
    <property type="term" value="F:RNA binding"/>
    <property type="evidence" value="ECO:0007669"/>
    <property type="project" value="UniProtKB-KW"/>
</dbReference>
<dbReference type="Gene3D" id="3.60.10.10">
    <property type="entry name" value="Endonuclease/exonuclease/phosphatase"/>
    <property type="match status" value="1"/>
</dbReference>
<keyword evidence="5 16" id="KW-0548">Nucleotidyltransferase</keyword>
<dbReference type="PROSITE" id="PS50175">
    <property type="entry name" value="ASP_PROT_RETROV"/>
    <property type="match status" value="1"/>
</dbReference>
<evidence type="ECO:0000256" key="2">
    <source>
        <dbReference type="ARBA" id="ARBA00004947"/>
    </source>
</evidence>
<dbReference type="InterPro" id="IPR000477">
    <property type="entry name" value="RT_dom"/>
</dbReference>
<dbReference type="PROSITE" id="PS50878">
    <property type="entry name" value="RT_POL"/>
    <property type="match status" value="1"/>
</dbReference>
<keyword evidence="3" id="KW-0645">Protease</keyword>
<name>A0A0J7NWH7_LASNI</name>
<dbReference type="GO" id="GO:0015074">
    <property type="term" value="P:DNA integration"/>
    <property type="evidence" value="ECO:0007669"/>
    <property type="project" value="UniProtKB-KW"/>
</dbReference>
<dbReference type="GO" id="GO:0006508">
    <property type="term" value="P:proteolysis"/>
    <property type="evidence" value="ECO:0007669"/>
    <property type="project" value="UniProtKB-KW"/>
</dbReference>
<dbReference type="CDD" id="cd09274">
    <property type="entry name" value="RNase_HI_RT_Ty3"/>
    <property type="match status" value="1"/>
</dbReference>
<evidence type="ECO:0000259" key="18">
    <source>
        <dbReference type="PROSITE" id="PS50878"/>
    </source>
</evidence>
<evidence type="ECO:0000313" key="20">
    <source>
        <dbReference type="EMBL" id="KMQ96765.1"/>
    </source>
</evidence>
<dbReference type="SUPFAM" id="SSF56219">
    <property type="entry name" value="DNase I-like"/>
    <property type="match status" value="1"/>
</dbReference>
<dbReference type="Pfam" id="PF00078">
    <property type="entry name" value="RVT_1"/>
    <property type="match status" value="1"/>
</dbReference>